<dbReference type="InParanoid" id="A0A507AZ56"/>
<feature type="domain" description="Dienelactone hydrolase" evidence="4">
    <location>
        <begin position="54"/>
        <end position="254"/>
    </location>
</feature>
<name>A0A507AZ56_9PEZI</name>
<dbReference type="OrthoDB" id="1393670at2759"/>
<evidence type="ECO:0000256" key="2">
    <source>
        <dbReference type="ARBA" id="ARBA00023002"/>
    </source>
</evidence>
<sequence length="493" mass="54268">MGQVFSTQKKDDQQEGSFGGSDDYLAKPSGPCCLKGAIHKGEARGRWETIADVETYIATPPDGKANGHILLYFPDVWGMFPNGFLIMDAFADAGYLTLGLDYFRGDPVWKHRKSRHDHSNPDFDYDAWKRKHTAFADEAVPVWVKAVKDRYAKADTKFACVGYCFGAPYVCNELARNTVAVGAFAHPAFLKEHHFKNLKKPLFLSCSEIDHTFDVASRRRALDILQVGNKRYHYQLFGGVEHGFALRGDPDDPYQREIGNGRAAAILLARQGAKVALVDFNVDWAKETQRMINEEGGISEVIQADVTVEDSCKNAVEQTVKLFGAVHILVNIELKVGVGGAMGDATTINLEAWDRDFRINVTSMVLMILGGNPSLLYPTTKGAIIQMTRAMAAHHGKENIRVNCVAPGMVYTPMTRGRGMTDEMRQARINQNLMKKEGTGWDVGYAILFLASKEAGWITGLIMPVDGGTTAGKADRPALKADTLAQQNTGVSN</sequence>
<comment type="similarity">
    <text evidence="1">Belongs to the short-chain dehydrogenases/reductases (SDR) family.</text>
</comment>
<organism evidence="5 6">
    <name type="scientific">Thyridium curvatum</name>
    <dbReference type="NCBI Taxonomy" id="1093900"/>
    <lineage>
        <taxon>Eukaryota</taxon>
        <taxon>Fungi</taxon>
        <taxon>Dikarya</taxon>
        <taxon>Ascomycota</taxon>
        <taxon>Pezizomycotina</taxon>
        <taxon>Sordariomycetes</taxon>
        <taxon>Sordariomycetidae</taxon>
        <taxon>Thyridiales</taxon>
        <taxon>Thyridiaceae</taxon>
        <taxon>Thyridium</taxon>
    </lineage>
</organism>
<dbReference type="PRINTS" id="PR00081">
    <property type="entry name" value="GDHRDH"/>
</dbReference>
<dbReference type="InterPro" id="IPR002347">
    <property type="entry name" value="SDR_fam"/>
</dbReference>
<dbReference type="InterPro" id="IPR002925">
    <property type="entry name" value="Dienelactn_hydro"/>
</dbReference>
<reference evidence="5 6" key="1">
    <citation type="submission" date="2019-06" db="EMBL/GenBank/DDBJ databases">
        <title>Draft genome sequence of the filamentous fungus Phialemoniopsis curvata isolated from diesel fuel.</title>
        <authorList>
            <person name="Varaljay V.A."/>
            <person name="Lyon W.J."/>
            <person name="Crouch A.L."/>
            <person name="Drake C.E."/>
            <person name="Hollomon J.M."/>
            <person name="Nadeau L.J."/>
            <person name="Nunn H.S."/>
            <person name="Stevenson B.S."/>
            <person name="Bojanowski C.L."/>
            <person name="Crookes-Goodson W.J."/>
        </authorList>
    </citation>
    <scope>NUCLEOTIDE SEQUENCE [LARGE SCALE GENOMIC DNA]</scope>
    <source>
        <strain evidence="5 6">D216</strain>
    </source>
</reference>
<protein>
    <recommendedName>
        <fullName evidence="4">Dienelactone hydrolase domain-containing protein</fullName>
    </recommendedName>
</protein>
<evidence type="ECO:0000313" key="6">
    <source>
        <dbReference type="Proteomes" id="UP000319257"/>
    </source>
</evidence>
<dbReference type="InterPro" id="IPR036291">
    <property type="entry name" value="NAD(P)-bd_dom_sf"/>
</dbReference>
<gene>
    <name evidence="5" type="ORF">E0L32_001285</name>
</gene>
<feature type="region of interest" description="Disordered" evidence="3">
    <location>
        <begin position="1"/>
        <end position="23"/>
    </location>
</feature>
<comment type="caution">
    <text evidence="5">The sequence shown here is derived from an EMBL/GenBank/DDBJ whole genome shotgun (WGS) entry which is preliminary data.</text>
</comment>
<dbReference type="AlphaFoldDB" id="A0A507AZ56"/>
<dbReference type="Pfam" id="PF13561">
    <property type="entry name" value="adh_short_C2"/>
    <property type="match status" value="2"/>
</dbReference>
<dbReference type="Gene3D" id="3.40.50.1820">
    <property type="entry name" value="alpha/beta hydrolase"/>
    <property type="match status" value="1"/>
</dbReference>
<dbReference type="PANTHER" id="PTHR24321:SF8">
    <property type="entry name" value="ESTRADIOL 17-BETA-DEHYDROGENASE 8-RELATED"/>
    <property type="match status" value="1"/>
</dbReference>
<evidence type="ECO:0000256" key="1">
    <source>
        <dbReference type="ARBA" id="ARBA00006484"/>
    </source>
</evidence>
<keyword evidence="2" id="KW-0560">Oxidoreductase</keyword>
<dbReference type="PANTHER" id="PTHR24321">
    <property type="entry name" value="DEHYDROGENASES, SHORT CHAIN"/>
    <property type="match status" value="1"/>
</dbReference>
<dbReference type="Proteomes" id="UP000319257">
    <property type="component" value="Unassembled WGS sequence"/>
</dbReference>
<dbReference type="Pfam" id="PF01738">
    <property type="entry name" value="DLH"/>
    <property type="match status" value="1"/>
</dbReference>
<dbReference type="SUPFAM" id="SSF53474">
    <property type="entry name" value="alpha/beta-Hydrolases"/>
    <property type="match status" value="1"/>
</dbReference>
<evidence type="ECO:0000256" key="3">
    <source>
        <dbReference type="SAM" id="MobiDB-lite"/>
    </source>
</evidence>
<dbReference type="CDD" id="cd05233">
    <property type="entry name" value="SDR_c"/>
    <property type="match status" value="1"/>
</dbReference>
<evidence type="ECO:0000259" key="4">
    <source>
        <dbReference type="Pfam" id="PF01738"/>
    </source>
</evidence>
<proteinExistence type="inferred from homology"/>
<dbReference type="Gene3D" id="3.40.50.720">
    <property type="entry name" value="NAD(P)-binding Rossmann-like Domain"/>
    <property type="match status" value="2"/>
</dbReference>
<keyword evidence="6" id="KW-1185">Reference proteome</keyword>
<evidence type="ECO:0000313" key="5">
    <source>
        <dbReference type="EMBL" id="TPX10088.1"/>
    </source>
</evidence>
<dbReference type="SUPFAM" id="SSF51735">
    <property type="entry name" value="NAD(P)-binding Rossmann-fold domains"/>
    <property type="match status" value="1"/>
</dbReference>
<dbReference type="InterPro" id="IPR029058">
    <property type="entry name" value="AB_hydrolase_fold"/>
</dbReference>
<dbReference type="GO" id="GO:0016491">
    <property type="term" value="F:oxidoreductase activity"/>
    <property type="evidence" value="ECO:0007669"/>
    <property type="project" value="UniProtKB-KW"/>
</dbReference>
<dbReference type="RefSeq" id="XP_030991799.1">
    <property type="nucleotide sequence ID" value="XM_031135347.1"/>
</dbReference>
<dbReference type="GeneID" id="41968732"/>
<dbReference type="EMBL" id="SKBQ01000005">
    <property type="protein sequence ID" value="TPX10088.1"/>
    <property type="molecule type" value="Genomic_DNA"/>
</dbReference>
<dbReference type="GO" id="GO:0016787">
    <property type="term" value="F:hydrolase activity"/>
    <property type="evidence" value="ECO:0007669"/>
    <property type="project" value="InterPro"/>
</dbReference>
<accession>A0A507AZ56</accession>